<organism evidence="1 2">
    <name type="scientific">Trifolium medium</name>
    <dbReference type="NCBI Taxonomy" id="97028"/>
    <lineage>
        <taxon>Eukaryota</taxon>
        <taxon>Viridiplantae</taxon>
        <taxon>Streptophyta</taxon>
        <taxon>Embryophyta</taxon>
        <taxon>Tracheophyta</taxon>
        <taxon>Spermatophyta</taxon>
        <taxon>Magnoliopsida</taxon>
        <taxon>eudicotyledons</taxon>
        <taxon>Gunneridae</taxon>
        <taxon>Pentapetalae</taxon>
        <taxon>rosids</taxon>
        <taxon>fabids</taxon>
        <taxon>Fabales</taxon>
        <taxon>Fabaceae</taxon>
        <taxon>Papilionoideae</taxon>
        <taxon>50 kb inversion clade</taxon>
        <taxon>NPAAA clade</taxon>
        <taxon>Hologalegina</taxon>
        <taxon>IRL clade</taxon>
        <taxon>Trifolieae</taxon>
        <taxon>Trifolium</taxon>
    </lineage>
</organism>
<feature type="non-terminal residue" evidence="1">
    <location>
        <position position="24"/>
    </location>
</feature>
<dbReference type="Proteomes" id="UP000265520">
    <property type="component" value="Unassembled WGS sequence"/>
</dbReference>
<keyword evidence="2" id="KW-1185">Reference proteome</keyword>
<reference evidence="1 2" key="1">
    <citation type="journal article" date="2018" name="Front. Plant Sci.">
        <title>Red Clover (Trifolium pratense) and Zigzag Clover (T. medium) - A Picture of Genomic Similarities and Differences.</title>
        <authorList>
            <person name="Dluhosova J."/>
            <person name="Istvanek J."/>
            <person name="Nedelnik J."/>
            <person name="Repkova J."/>
        </authorList>
    </citation>
    <scope>NUCLEOTIDE SEQUENCE [LARGE SCALE GENOMIC DNA]</scope>
    <source>
        <strain evidence="2">cv. 10/8</strain>
        <tissue evidence="1">Leaf</tissue>
    </source>
</reference>
<protein>
    <submittedName>
        <fullName evidence="1">Uncharacterized protein</fullName>
    </submittedName>
</protein>
<name>A0A392VV74_9FABA</name>
<comment type="caution">
    <text evidence="1">The sequence shown here is derived from an EMBL/GenBank/DDBJ whole genome shotgun (WGS) entry which is preliminary data.</text>
</comment>
<dbReference type="AlphaFoldDB" id="A0A392VV74"/>
<dbReference type="EMBL" id="LXQA011297031">
    <property type="protein sequence ID" value="MCI92308.1"/>
    <property type="molecule type" value="Genomic_DNA"/>
</dbReference>
<evidence type="ECO:0000313" key="2">
    <source>
        <dbReference type="Proteomes" id="UP000265520"/>
    </source>
</evidence>
<evidence type="ECO:0000313" key="1">
    <source>
        <dbReference type="EMBL" id="MCI92308.1"/>
    </source>
</evidence>
<proteinExistence type="predicted"/>
<sequence>MPSEAESTLLDASICLHALTLRGV</sequence>
<accession>A0A392VV74</accession>